<accession>A0A3E1Q854</accession>
<gene>
    <name evidence="2" type="ORF">DZ858_13975</name>
</gene>
<name>A0A3E1Q854_9FLAO</name>
<protein>
    <submittedName>
        <fullName evidence="2">Uncharacterized protein</fullName>
    </submittedName>
</protein>
<organism evidence="2 3">
    <name type="scientific">Marixanthomonas ophiurae</name>
    <dbReference type="NCBI Taxonomy" id="387659"/>
    <lineage>
        <taxon>Bacteria</taxon>
        <taxon>Pseudomonadati</taxon>
        <taxon>Bacteroidota</taxon>
        <taxon>Flavobacteriia</taxon>
        <taxon>Flavobacteriales</taxon>
        <taxon>Flavobacteriaceae</taxon>
        <taxon>Marixanthomonas</taxon>
    </lineage>
</organism>
<dbReference type="EMBL" id="QVID01000002">
    <property type="protein sequence ID" value="RFN58327.1"/>
    <property type="molecule type" value="Genomic_DNA"/>
</dbReference>
<evidence type="ECO:0000313" key="3">
    <source>
        <dbReference type="Proteomes" id="UP000261082"/>
    </source>
</evidence>
<sequence>MKKILIVFALAAFTTAFAQENKNEKTETTTTKTYVKDSKGVDVDTKEVTKKEDEVIALNNSTADKTNFSSKMLPSEVKTDVNFINNDRQFSFEAQDKGYRMMSIKDDSSNEFATIRPSSQKGYYIYSQDGDNSFGYFNQNGNFVVERYNPETDNIVTTVYKLEVQEQSMKKKNKMK</sequence>
<dbReference type="Proteomes" id="UP000261082">
    <property type="component" value="Unassembled WGS sequence"/>
</dbReference>
<comment type="caution">
    <text evidence="2">The sequence shown here is derived from an EMBL/GenBank/DDBJ whole genome shotgun (WGS) entry which is preliminary data.</text>
</comment>
<evidence type="ECO:0000313" key="2">
    <source>
        <dbReference type="EMBL" id="RFN58327.1"/>
    </source>
</evidence>
<evidence type="ECO:0000256" key="1">
    <source>
        <dbReference type="SAM" id="SignalP"/>
    </source>
</evidence>
<proteinExistence type="predicted"/>
<dbReference type="AlphaFoldDB" id="A0A3E1Q854"/>
<dbReference type="OrthoDB" id="1144137at2"/>
<feature type="chain" id="PRO_5017803680" evidence="1">
    <location>
        <begin position="19"/>
        <end position="176"/>
    </location>
</feature>
<keyword evidence="1" id="KW-0732">Signal</keyword>
<dbReference type="RefSeq" id="WP_117160275.1">
    <property type="nucleotide sequence ID" value="NZ_QVID01000002.1"/>
</dbReference>
<feature type="signal peptide" evidence="1">
    <location>
        <begin position="1"/>
        <end position="18"/>
    </location>
</feature>
<keyword evidence="3" id="KW-1185">Reference proteome</keyword>
<reference evidence="2 3" key="1">
    <citation type="journal article" date="2007" name="Int. J. Syst. Evol. Microbiol.">
        <title>Marixanthomonas ophiurae gen. nov., sp. nov., a marine bacterium of the family Flavobacteriaceae isolated from a deep-sea brittle star.</title>
        <authorList>
            <person name="Romanenko L.A."/>
            <person name="Uchino M."/>
            <person name="Frolova G.M."/>
            <person name="Mikhailov V.V."/>
        </authorList>
    </citation>
    <scope>NUCLEOTIDE SEQUENCE [LARGE SCALE GENOMIC DNA]</scope>
    <source>
        <strain evidence="2 3">KMM 3046</strain>
    </source>
</reference>